<dbReference type="InterPro" id="IPR019182">
    <property type="entry name" value="Cytochrome_b-c1_su10_fun"/>
</dbReference>
<evidence type="ECO:0000313" key="2">
    <source>
        <dbReference type="EMBL" id="KAG2213142.1"/>
    </source>
</evidence>
<organism evidence="2 3">
    <name type="scientific">Mucor saturninus</name>
    <dbReference type="NCBI Taxonomy" id="64648"/>
    <lineage>
        <taxon>Eukaryota</taxon>
        <taxon>Fungi</taxon>
        <taxon>Fungi incertae sedis</taxon>
        <taxon>Mucoromycota</taxon>
        <taxon>Mucoromycotina</taxon>
        <taxon>Mucoromycetes</taxon>
        <taxon>Mucorales</taxon>
        <taxon>Mucorineae</taxon>
        <taxon>Mucoraceae</taxon>
        <taxon>Mucor</taxon>
    </lineage>
</organism>
<dbReference type="AlphaFoldDB" id="A0A8H7VBY5"/>
<dbReference type="EMBL" id="JAEPRD010000004">
    <property type="protein sequence ID" value="KAG2213142.1"/>
    <property type="molecule type" value="Genomic_DNA"/>
</dbReference>
<keyword evidence="1" id="KW-1133">Transmembrane helix</keyword>
<keyword evidence="3" id="KW-1185">Reference proteome</keyword>
<evidence type="ECO:0000256" key="1">
    <source>
        <dbReference type="SAM" id="Phobius"/>
    </source>
</evidence>
<protein>
    <submittedName>
        <fullName evidence="2">Uncharacterized protein</fullName>
    </submittedName>
</protein>
<gene>
    <name evidence="2" type="ORF">INT47_011291</name>
</gene>
<keyword evidence="1" id="KW-0812">Transmembrane</keyword>
<dbReference type="Proteomes" id="UP000603453">
    <property type="component" value="Unassembled WGS sequence"/>
</dbReference>
<dbReference type="PANTHER" id="PTHR28254">
    <property type="entry name" value="CYTOCHROME B-C1 COMPLEX SUBUNIT 10"/>
    <property type="match status" value="1"/>
</dbReference>
<comment type="caution">
    <text evidence="2">The sequence shown here is derived from an EMBL/GenBank/DDBJ whole genome shotgun (WGS) entry which is preliminary data.</text>
</comment>
<proteinExistence type="predicted"/>
<name>A0A8H7VBY5_9FUNG</name>
<dbReference type="OrthoDB" id="2391627at2759"/>
<accession>A0A8H7VBY5</accession>
<feature type="transmembrane region" description="Helical" evidence="1">
    <location>
        <begin position="20"/>
        <end position="41"/>
    </location>
</feature>
<reference evidence="2" key="1">
    <citation type="submission" date="2020-12" db="EMBL/GenBank/DDBJ databases">
        <title>Metabolic potential, ecology and presence of endohyphal bacteria is reflected in genomic diversity of Mucoromycotina.</title>
        <authorList>
            <person name="Muszewska A."/>
            <person name="Okrasinska A."/>
            <person name="Steczkiewicz K."/>
            <person name="Drgas O."/>
            <person name="Orlowska M."/>
            <person name="Perlinska-Lenart U."/>
            <person name="Aleksandrzak-Piekarczyk T."/>
            <person name="Szatraj K."/>
            <person name="Zielenkiewicz U."/>
            <person name="Pilsyk S."/>
            <person name="Malc E."/>
            <person name="Mieczkowski P."/>
            <person name="Kruszewska J.S."/>
            <person name="Biernat P."/>
            <person name="Pawlowska J."/>
        </authorList>
    </citation>
    <scope>NUCLEOTIDE SEQUENCE</scope>
    <source>
        <strain evidence="2">WA0000017839</strain>
    </source>
</reference>
<sequence>MVVPTIQSYPHYKYITPGKLVRVAPTLAVWGFATAAALALLGSDIPIVRADVLGRIPLAGKYFPVQTGKEEEED</sequence>
<evidence type="ECO:0000313" key="3">
    <source>
        <dbReference type="Proteomes" id="UP000603453"/>
    </source>
</evidence>
<dbReference type="GO" id="GO:0005739">
    <property type="term" value="C:mitochondrion"/>
    <property type="evidence" value="ECO:0007669"/>
    <property type="project" value="GOC"/>
</dbReference>
<dbReference type="PANTHER" id="PTHR28254:SF1">
    <property type="entry name" value="CYTOCHROME B-C1 COMPLEX SUBUNIT 10, MITOCHONDRIAL"/>
    <property type="match status" value="1"/>
</dbReference>
<keyword evidence="1" id="KW-0472">Membrane</keyword>
<dbReference type="Pfam" id="PF09796">
    <property type="entry name" value="QCR10"/>
    <property type="match status" value="1"/>
</dbReference>
<dbReference type="GO" id="GO:0006122">
    <property type="term" value="P:mitochondrial electron transport, ubiquinol to cytochrome c"/>
    <property type="evidence" value="ECO:0007669"/>
    <property type="project" value="InterPro"/>
</dbReference>